<dbReference type="GO" id="GO:0005737">
    <property type="term" value="C:cytoplasm"/>
    <property type="evidence" value="ECO:0007669"/>
    <property type="project" value="TreeGrafter"/>
</dbReference>
<dbReference type="InterPro" id="IPR001650">
    <property type="entry name" value="Helicase_C-like"/>
</dbReference>
<dbReference type="GO" id="GO:0003677">
    <property type="term" value="F:DNA binding"/>
    <property type="evidence" value="ECO:0007669"/>
    <property type="project" value="UniProtKB-KW"/>
</dbReference>
<dbReference type="InterPro" id="IPR014001">
    <property type="entry name" value="Helicase_ATP-bd"/>
</dbReference>
<evidence type="ECO:0000313" key="9">
    <source>
        <dbReference type="EMBL" id="PLW32691.1"/>
    </source>
</evidence>
<dbReference type="Pfam" id="PF00270">
    <property type="entry name" value="DEAD"/>
    <property type="match status" value="1"/>
</dbReference>
<dbReference type="GO" id="GO:0005694">
    <property type="term" value="C:chromosome"/>
    <property type="evidence" value="ECO:0007669"/>
    <property type="project" value="TreeGrafter"/>
</dbReference>
<dbReference type="PANTHER" id="PTHR13710:SF105">
    <property type="entry name" value="ATP-DEPENDENT DNA HELICASE Q1"/>
    <property type="match status" value="1"/>
</dbReference>
<evidence type="ECO:0000256" key="4">
    <source>
        <dbReference type="ARBA" id="ARBA00023125"/>
    </source>
</evidence>
<evidence type="ECO:0000259" key="8">
    <source>
        <dbReference type="PROSITE" id="PS51192"/>
    </source>
</evidence>
<dbReference type="SMART" id="SM00490">
    <property type="entry name" value="HELICc"/>
    <property type="match status" value="1"/>
</dbReference>
<comment type="similarity">
    <text evidence="1">Belongs to the helicase family. RecQ subfamily.</text>
</comment>
<evidence type="ECO:0000256" key="6">
    <source>
        <dbReference type="ARBA" id="ARBA00034617"/>
    </source>
</evidence>
<keyword evidence="2" id="KW-0547">Nucleotide-binding</keyword>
<dbReference type="InterPro" id="IPR011545">
    <property type="entry name" value="DEAD/DEAH_box_helicase_dom"/>
</dbReference>
<keyword evidence="3" id="KW-0067">ATP-binding</keyword>
<dbReference type="GO" id="GO:0000724">
    <property type="term" value="P:double-strand break repair via homologous recombination"/>
    <property type="evidence" value="ECO:0007669"/>
    <property type="project" value="TreeGrafter"/>
</dbReference>
<dbReference type="SUPFAM" id="SSF52540">
    <property type="entry name" value="P-loop containing nucleoside triphosphate hydrolases"/>
    <property type="match status" value="1"/>
</dbReference>
<dbReference type="EC" id="5.6.2.4" evidence="7"/>
<evidence type="ECO:0000256" key="5">
    <source>
        <dbReference type="ARBA" id="ARBA00023235"/>
    </source>
</evidence>
<keyword evidence="4" id="KW-0238">DNA-binding</keyword>
<evidence type="ECO:0000256" key="2">
    <source>
        <dbReference type="ARBA" id="ARBA00022741"/>
    </source>
</evidence>
<evidence type="ECO:0000256" key="7">
    <source>
        <dbReference type="ARBA" id="ARBA00034808"/>
    </source>
</evidence>
<feature type="domain" description="Helicase ATP-binding" evidence="8">
    <location>
        <begin position="57"/>
        <end position="252"/>
    </location>
</feature>
<dbReference type="Gene3D" id="3.40.50.300">
    <property type="entry name" value="P-loop containing nucleotide triphosphate hydrolases"/>
    <property type="match status" value="2"/>
</dbReference>
<reference evidence="9 10" key="1">
    <citation type="submission" date="2017-11" db="EMBL/GenBank/DDBJ databases">
        <title>De novo assembly and phasing of dikaryotic genomes from two isolates of Puccinia coronata f. sp. avenae, the causal agent of oat crown rust.</title>
        <authorList>
            <person name="Miller M.E."/>
            <person name="Zhang Y."/>
            <person name="Omidvar V."/>
            <person name="Sperschneider J."/>
            <person name="Schwessinger B."/>
            <person name="Raley C."/>
            <person name="Palmer J.M."/>
            <person name="Garnica D."/>
            <person name="Upadhyaya N."/>
            <person name="Rathjen J."/>
            <person name="Taylor J.M."/>
            <person name="Park R.F."/>
            <person name="Dodds P.N."/>
            <person name="Hirsch C.D."/>
            <person name="Kianian S.F."/>
            <person name="Figueroa M."/>
        </authorList>
    </citation>
    <scope>NUCLEOTIDE SEQUENCE [LARGE SCALE GENOMIC DNA]</scope>
    <source>
        <strain evidence="9">12SD80</strain>
    </source>
</reference>
<dbReference type="PANTHER" id="PTHR13710">
    <property type="entry name" value="DNA HELICASE RECQ FAMILY MEMBER"/>
    <property type="match status" value="1"/>
</dbReference>
<sequence length="705" mass="79063">MTQVPRPQAREKDISQSVVQIFKKVSEKNDSNLRKELAVCSLQCYKNPAKPLQIKAVFNLVRGKNVFLLAGTGYGKLCIPEMYHKLIPKTIGAVIIVLNPLDTLGDNQVLEKNATGMTAINLTKLTFNSNEAAKILQGAYQFVYLSPEMFLNSKMWDTVYFLRSFQDRLALVVVDEAHMIYQWGIVESTKGKQVQSSALGKHEDRGVFRPSYGKLGIHLLAQESVPLLLMSATCRPVAVREIKKSLKLDTSNLVMLHGELIRPEIHIIRVTMRCSLGSANDLLSIYPPKTRTPDNLLVPTLIYSGFRRRTGRVLDVLAQARQSPELVRSATSTFARRFHSCTGKSDKIKAVQDFADGIFPVCSCTMALGMGQNWSRVRSVVHMGRGEPSAVCQMIGRCGRDGRPGLAVLFVEKTRKNGKNKLADFDASASDEQNEDDCMDALAITPVCLRIALAINNKLGYIPLCISDKEYIQEKIREAQMGFPLCQCSNCLPDKATWLMSRIKKINTLNMDDYVLRGDASTLPDPVIKKKNTQKKPEKYPMVPSDIANFTQQLLECGRQFLAIHLESSCFMRPEDLFGLTQAKNLMENFKNIETEEQCRCKIGGHLVRLTKLKLKRHFWLSNGTLSKRPMERTNQSSRKDPPLLQRQVLRLSTQTYYISSERSSSSLSLESSTSFSLASPGGTLVIPKCNRNQFKFGSLVEMIS</sequence>
<comment type="caution">
    <text evidence="9">The sequence shown here is derived from an EMBL/GenBank/DDBJ whole genome shotgun (WGS) entry which is preliminary data.</text>
</comment>
<protein>
    <recommendedName>
        <fullName evidence="7">DNA 3'-5' helicase</fullName>
        <ecNumber evidence="7">5.6.2.4</ecNumber>
    </recommendedName>
</protein>
<dbReference type="Pfam" id="PF00271">
    <property type="entry name" value="Helicase_C"/>
    <property type="match status" value="1"/>
</dbReference>
<organism evidence="9 10">
    <name type="scientific">Puccinia coronata f. sp. avenae</name>
    <dbReference type="NCBI Taxonomy" id="200324"/>
    <lineage>
        <taxon>Eukaryota</taxon>
        <taxon>Fungi</taxon>
        <taxon>Dikarya</taxon>
        <taxon>Basidiomycota</taxon>
        <taxon>Pucciniomycotina</taxon>
        <taxon>Pucciniomycetes</taxon>
        <taxon>Pucciniales</taxon>
        <taxon>Pucciniaceae</taxon>
        <taxon>Puccinia</taxon>
    </lineage>
</organism>
<dbReference type="GO" id="GO:0043138">
    <property type="term" value="F:3'-5' DNA helicase activity"/>
    <property type="evidence" value="ECO:0007669"/>
    <property type="project" value="UniProtKB-EC"/>
</dbReference>
<dbReference type="Proteomes" id="UP000235392">
    <property type="component" value="Unassembled WGS sequence"/>
</dbReference>
<evidence type="ECO:0000313" key="10">
    <source>
        <dbReference type="Proteomes" id="UP000235392"/>
    </source>
</evidence>
<proteinExistence type="inferred from homology"/>
<dbReference type="InterPro" id="IPR027417">
    <property type="entry name" value="P-loop_NTPase"/>
</dbReference>
<evidence type="ECO:0000256" key="3">
    <source>
        <dbReference type="ARBA" id="ARBA00022840"/>
    </source>
</evidence>
<dbReference type="GO" id="GO:0009378">
    <property type="term" value="F:four-way junction helicase activity"/>
    <property type="evidence" value="ECO:0007669"/>
    <property type="project" value="TreeGrafter"/>
</dbReference>
<accession>A0A2N5U4M5</accession>
<dbReference type="AlphaFoldDB" id="A0A2N5U4M5"/>
<dbReference type="EMBL" id="PGCI01000237">
    <property type="protein sequence ID" value="PLW32691.1"/>
    <property type="molecule type" value="Genomic_DNA"/>
</dbReference>
<dbReference type="SMART" id="SM00487">
    <property type="entry name" value="DEXDc"/>
    <property type="match status" value="1"/>
</dbReference>
<evidence type="ECO:0000256" key="1">
    <source>
        <dbReference type="ARBA" id="ARBA00005446"/>
    </source>
</evidence>
<name>A0A2N5U4M5_9BASI</name>
<comment type="catalytic activity">
    <reaction evidence="6">
        <text>Couples ATP hydrolysis with the unwinding of duplex DNA by translocating in the 3'-5' direction.</text>
        <dbReference type="EC" id="5.6.2.4"/>
    </reaction>
</comment>
<dbReference type="PROSITE" id="PS51192">
    <property type="entry name" value="HELICASE_ATP_BIND_1"/>
    <property type="match status" value="1"/>
</dbReference>
<keyword evidence="5" id="KW-0413">Isomerase</keyword>
<gene>
    <name evidence="9" type="ORF">PCASD_16837</name>
</gene>
<dbReference type="GO" id="GO:0005524">
    <property type="term" value="F:ATP binding"/>
    <property type="evidence" value="ECO:0007669"/>
    <property type="project" value="UniProtKB-KW"/>
</dbReference>